<organism evidence="1 2">
    <name type="scientific">Ixodes persulcatus</name>
    <name type="common">Taiga tick</name>
    <dbReference type="NCBI Taxonomy" id="34615"/>
    <lineage>
        <taxon>Eukaryota</taxon>
        <taxon>Metazoa</taxon>
        <taxon>Ecdysozoa</taxon>
        <taxon>Arthropoda</taxon>
        <taxon>Chelicerata</taxon>
        <taxon>Arachnida</taxon>
        <taxon>Acari</taxon>
        <taxon>Parasitiformes</taxon>
        <taxon>Ixodida</taxon>
        <taxon>Ixodoidea</taxon>
        <taxon>Ixodidae</taxon>
        <taxon>Ixodinae</taxon>
        <taxon>Ixodes</taxon>
    </lineage>
</organism>
<sequence>MTRCLESPRVQRRPATVLSLIEAGTDWGVAPTLALSPPLQRAEGRDSERPRTRAQGRTPAPLRTMYHSAECVSSVSGRLSQSDIEISDIAGDEDIVATTYFLKICKSTILKPYSIILQLIAWRKFRKDNPTRHRLSWRLMNVLYPALILMLLLFYALLQGLACPGRLEFKVPMKTIDNATHPNRTTAQLWNNVHSKHVSPAGQSGYRPPVCEHRLTLYILPSLLQVAAFLYGFYMFRIIGVDEELYAIMERVFLQSSAYFTERIIITVTRRFLAAAILWTFMQIAVQALYNAALETEAQLLHRAFNDLSDWNTLLLVGLRMLGQLVMTLVEMAVLLNYCTQCEMIIIYLRGVALRLREKRITLREGMHELLASHDFVSHLNRNLGKVAALFIINFVVHALIGIFLFLLNDNKKATVLAYRASYPIAWIFAMFPPLLQASRVTAIGQKISKISIEARVFGYQDAQDFDLDSFVLFVGNTKLRAKMFGALVKPSSLLLFFGGTFMVVYMLVICDVVTNPVMGSFL</sequence>
<evidence type="ECO:0000313" key="2">
    <source>
        <dbReference type="Proteomes" id="UP000805193"/>
    </source>
</evidence>
<accession>A0AC60P534</accession>
<keyword evidence="2" id="KW-1185">Reference proteome</keyword>
<dbReference type="EMBL" id="JABSTQ010011178">
    <property type="protein sequence ID" value="KAG0414417.1"/>
    <property type="molecule type" value="Genomic_DNA"/>
</dbReference>
<comment type="caution">
    <text evidence="1">The sequence shown here is derived from an EMBL/GenBank/DDBJ whole genome shotgun (WGS) entry which is preliminary data.</text>
</comment>
<dbReference type="Proteomes" id="UP000805193">
    <property type="component" value="Unassembled WGS sequence"/>
</dbReference>
<proteinExistence type="predicted"/>
<name>A0AC60P534_IXOPE</name>
<gene>
    <name evidence="1" type="ORF">HPB47_008361</name>
</gene>
<reference evidence="1 2" key="1">
    <citation type="journal article" date="2020" name="Cell">
        <title>Large-Scale Comparative Analyses of Tick Genomes Elucidate Their Genetic Diversity and Vector Capacities.</title>
        <authorList>
            <consortium name="Tick Genome and Microbiome Consortium (TIGMIC)"/>
            <person name="Jia N."/>
            <person name="Wang J."/>
            <person name="Shi W."/>
            <person name="Du L."/>
            <person name="Sun Y."/>
            <person name="Zhan W."/>
            <person name="Jiang J.F."/>
            <person name="Wang Q."/>
            <person name="Zhang B."/>
            <person name="Ji P."/>
            <person name="Bell-Sakyi L."/>
            <person name="Cui X.M."/>
            <person name="Yuan T.T."/>
            <person name="Jiang B.G."/>
            <person name="Yang W.F."/>
            <person name="Lam T.T."/>
            <person name="Chang Q.C."/>
            <person name="Ding S.J."/>
            <person name="Wang X.J."/>
            <person name="Zhu J.G."/>
            <person name="Ruan X.D."/>
            <person name="Zhao L."/>
            <person name="Wei J.T."/>
            <person name="Ye R.Z."/>
            <person name="Que T.C."/>
            <person name="Du C.H."/>
            <person name="Zhou Y.H."/>
            <person name="Cheng J.X."/>
            <person name="Dai P.F."/>
            <person name="Guo W.B."/>
            <person name="Han X.H."/>
            <person name="Huang E.J."/>
            <person name="Li L.F."/>
            <person name="Wei W."/>
            <person name="Gao Y.C."/>
            <person name="Liu J.Z."/>
            <person name="Shao H.Z."/>
            <person name="Wang X."/>
            <person name="Wang C.C."/>
            <person name="Yang T.C."/>
            <person name="Huo Q.B."/>
            <person name="Li W."/>
            <person name="Chen H.Y."/>
            <person name="Chen S.E."/>
            <person name="Zhou L.G."/>
            <person name="Ni X.B."/>
            <person name="Tian J.H."/>
            <person name="Sheng Y."/>
            <person name="Liu T."/>
            <person name="Pan Y.S."/>
            <person name="Xia L.Y."/>
            <person name="Li J."/>
            <person name="Zhao F."/>
            <person name="Cao W.C."/>
        </authorList>
    </citation>
    <scope>NUCLEOTIDE SEQUENCE [LARGE SCALE GENOMIC DNA]</scope>
    <source>
        <strain evidence="1">Iper-2018</strain>
    </source>
</reference>
<protein>
    <submittedName>
        <fullName evidence="1">Uncharacterized protein</fullName>
    </submittedName>
</protein>
<evidence type="ECO:0000313" key="1">
    <source>
        <dbReference type="EMBL" id="KAG0414417.1"/>
    </source>
</evidence>